<dbReference type="InterPro" id="IPR029055">
    <property type="entry name" value="Ntn_hydrolases_N"/>
</dbReference>
<evidence type="ECO:0000256" key="7">
    <source>
        <dbReference type="ARBA" id="ARBA00066729"/>
    </source>
</evidence>
<dbReference type="EMBL" id="CAJFCV020000001">
    <property type="protein sequence ID" value="CAG9078717.1"/>
    <property type="molecule type" value="Genomic_DNA"/>
</dbReference>
<evidence type="ECO:0000313" key="17">
    <source>
        <dbReference type="Proteomes" id="UP000659654"/>
    </source>
</evidence>
<dbReference type="Proteomes" id="UP000659654">
    <property type="component" value="Unassembled WGS sequence"/>
</dbReference>
<feature type="transmembrane region" description="Helical" evidence="15">
    <location>
        <begin position="66"/>
        <end position="83"/>
    </location>
</feature>
<evidence type="ECO:0000256" key="13">
    <source>
        <dbReference type="PIRSR" id="PIRSR600246-3"/>
    </source>
</evidence>
<dbReference type="GO" id="GO:0003948">
    <property type="term" value="F:N4-(beta-N-acetylglucosaminyl)-L-asparaginase activity"/>
    <property type="evidence" value="ECO:0007669"/>
    <property type="project" value="UniProtKB-EC"/>
</dbReference>
<dbReference type="FunFam" id="3.60.20.30:FF:000003">
    <property type="entry name" value="N(4)-(Beta-N-acetylglucosaminyl)-L-asparaginase isoform X1"/>
    <property type="match status" value="1"/>
</dbReference>
<dbReference type="Gene3D" id="3.60.20.30">
    <property type="entry name" value="(Glycosyl)asparaginase"/>
    <property type="match status" value="1"/>
</dbReference>
<keyword evidence="2" id="KW-0645">Protease</keyword>
<keyword evidence="15" id="KW-0812">Transmembrane</keyword>
<evidence type="ECO:0000256" key="12">
    <source>
        <dbReference type="PIRSR" id="PIRSR600246-2"/>
    </source>
</evidence>
<accession>A0A7I8XHL4</accession>
<organism evidence="16 17">
    <name type="scientific">Bursaphelenchus xylophilus</name>
    <name type="common">Pinewood nematode worm</name>
    <name type="synonym">Aphelenchoides xylophilus</name>
    <dbReference type="NCBI Taxonomy" id="6326"/>
    <lineage>
        <taxon>Eukaryota</taxon>
        <taxon>Metazoa</taxon>
        <taxon>Ecdysozoa</taxon>
        <taxon>Nematoda</taxon>
        <taxon>Chromadorea</taxon>
        <taxon>Rhabditida</taxon>
        <taxon>Tylenchina</taxon>
        <taxon>Tylenchomorpha</taxon>
        <taxon>Aphelenchoidea</taxon>
        <taxon>Aphelenchoididae</taxon>
        <taxon>Bursaphelenchus</taxon>
    </lineage>
</organism>
<evidence type="ECO:0000256" key="3">
    <source>
        <dbReference type="ARBA" id="ARBA00022801"/>
    </source>
</evidence>
<sequence>MLCIRCIIANLYLLLSNPRSAKIILKNMDNPLTYEIQRIRKEKEKKELPPDFWYCLCHTHVHKGSFICGIVGIVVTVLYFLYVCWDTDSWEMTALALPSVLAYFLLMLGQRYEKHGLYWPHLIINSLYLLGYLTFIVLLGLQINEAYGTVFPPDMPPEQVAYFKRIGRIFYIKHTIAIAVTTILMVITCYLLKVAYRGFRYIAEIIKPSKELPPEIRAQVRDFARRQEEALDAPSPTSLSISVGGSVDAPNSTSTPMASPHRAAQNAWVALRNGQNRLESLVQGLETCEKLQCDRTVGFGGSPDETGETTLDALIMDGPGQEMGAVGDLRRVKSAARVAWSVMNYTTHSFLAGDQATRFAVEMGFKLENLTTEESAKMHQQWLDQNCQPNFWRNVQPNSKTGCGPYKPIKSSLLKVARPRTLIQELERFSQRSHDTLGMVVVDENGDISVGTTTNGAGHKIPGRIGDSPIPGAGAYVDNDFGGAAATGDGDQMMRFLPSMVAVEQLRNGISARKAAQIAILRIKKYYPNFFGAIVVASKKGDYSAACSGMSRFAYSVPSDSGVHVETVRCE</sequence>
<dbReference type="GO" id="GO:0006508">
    <property type="term" value="P:proteolysis"/>
    <property type="evidence" value="ECO:0007669"/>
    <property type="project" value="UniProtKB-KW"/>
</dbReference>
<evidence type="ECO:0000256" key="15">
    <source>
        <dbReference type="SAM" id="Phobius"/>
    </source>
</evidence>
<proteinExistence type="inferred from homology"/>
<reference evidence="16" key="1">
    <citation type="submission" date="2020-09" db="EMBL/GenBank/DDBJ databases">
        <authorList>
            <person name="Kikuchi T."/>
        </authorList>
    </citation>
    <scope>NUCLEOTIDE SEQUENCE</scope>
    <source>
        <strain evidence="16">Ka4C1</strain>
    </source>
</reference>
<dbReference type="Pfam" id="PF01112">
    <property type="entry name" value="Asparaginase_2"/>
    <property type="match status" value="1"/>
</dbReference>
<dbReference type="PANTHER" id="PTHR10188:SF6">
    <property type="entry name" value="N(4)-(BETA-N-ACETYLGLUCOSAMINYL)-L-ASPARAGINASE"/>
    <property type="match status" value="1"/>
</dbReference>
<protein>
    <recommendedName>
        <fullName evidence="7">N(4)-(beta-N-acetylglucosaminyl)-L-asparaginase</fullName>
        <ecNumber evidence="7">3.5.1.26</ecNumber>
    </recommendedName>
    <alternativeName>
        <fullName evidence="9">Aspartylglucosaminidase</fullName>
    </alternativeName>
    <alternativeName>
        <fullName evidence="8">Glycosylasparaginase</fullName>
    </alternativeName>
    <alternativeName>
        <fullName evidence="10">N4-(N-acetyl-beta-glucosaminyl)-L-asparagine amidase</fullName>
    </alternativeName>
</protein>
<evidence type="ECO:0000256" key="11">
    <source>
        <dbReference type="PIRSR" id="PIRSR600246-1"/>
    </source>
</evidence>
<dbReference type="OrthoDB" id="188713at2759"/>
<keyword evidence="15" id="KW-1133">Transmembrane helix</keyword>
<feature type="region of interest" description="Disordered" evidence="14">
    <location>
        <begin position="229"/>
        <end position="259"/>
    </location>
</feature>
<evidence type="ECO:0000256" key="8">
    <source>
        <dbReference type="ARBA" id="ARBA00078726"/>
    </source>
</evidence>
<feature type="binding site" evidence="12">
    <location>
        <begin position="487"/>
        <end position="490"/>
    </location>
    <ligand>
        <name>substrate</name>
    </ligand>
</feature>
<dbReference type="Proteomes" id="UP000582659">
    <property type="component" value="Unassembled WGS sequence"/>
</dbReference>
<evidence type="ECO:0000256" key="1">
    <source>
        <dbReference type="ARBA" id="ARBA00010872"/>
    </source>
</evidence>
<evidence type="ECO:0000256" key="9">
    <source>
        <dbReference type="ARBA" id="ARBA00079301"/>
    </source>
</evidence>
<dbReference type="AlphaFoldDB" id="A0A7I8XHL4"/>
<evidence type="ECO:0000256" key="14">
    <source>
        <dbReference type="SAM" id="MobiDB-lite"/>
    </source>
</evidence>
<keyword evidence="17" id="KW-1185">Reference proteome</keyword>
<feature type="transmembrane region" description="Helical" evidence="15">
    <location>
        <begin position="122"/>
        <end position="143"/>
    </location>
</feature>
<dbReference type="EC" id="3.5.1.26" evidence="7"/>
<feature type="transmembrane region" description="Helical" evidence="15">
    <location>
        <begin position="171"/>
        <end position="192"/>
    </location>
</feature>
<evidence type="ECO:0000256" key="4">
    <source>
        <dbReference type="ARBA" id="ARBA00022813"/>
    </source>
</evidence>
<evidence type="ECO:0000256" key="10">
    <source>
        <dbReference type="ARBA" id="ARBA00080645"/>
    </source>
</evidence>
<dbReference type="PANTHER" id="PTHR10188">
    <property type="entry name" value="L-ASPARAGINASE"/>
    <property type="match status" value="1"/>
</dbReference>
<feature type="site" description="Cleavage; by autolysis" evidence="13">
    <location>
        <begin position="435"/>
        <end position="436"/>
    </location>
</feature>
<dbReference type="SUPFAM" id="SSF56235">
    <property type="entry name" value="N-terminal nucleophile aminohydrolases (Ntn hydrolases)"/>
    <property type="match status" value="1"/>
</dbReference>
<gene>
    <name evidence="16" type="ORF">BXYJ_LOCUS2</name>
</gene>
<feature type="active site" description="Nucleophile" evidence="11">
    <location>
        <position position="436"/>
    </location>
</feature>
<keyword evidence="15" id="KW-0472">Membrane</keyword>
<comment type="function">
    <text evidence="6">Cleaves the GlcNAc-Asn bond which joins oligosaccharides to the peptide of asparagine-linked glycoproteins.</text>
</comment>
<dbReference type="SMR" id="A0A7I8XHL4"/>
<comment type="caution">
    <text evidence="16">The sequence shown here is derived from an EMBL/GenBank/DDBJ whole genome shotgun (WGS) entry which is preliminary data.</text>
</comment>
<comment type="catalytic activity">
    <reaction evidence="5">
        <text>N(4)-(beta-N-acetyl-D-glucosaminyl)-L-asparagine + H2O = N-acetyl-beta-D-glucosaminylamine + L-aspartate + H(+)</text>
        <dbReference type="Rhea" id="RHEA:11544"/>
        <dbReference type="ChEBI" id="CHEBI:15377"/>
        <dbReference type="ChEBI" id="CHEBI:15378"/>
        <dbReference type="ChEBI" id="CHEBI:15947"/>
        <dbReference type="ChEBI" id="CHEBI:29991"/>
        <dbReference type="ChEBI" id="CHEBI:58080"/>
        <dbReference type="EC" id="3.5.1.26"/>
    </reaction>
</comment>
<dbReference type="CDD" id="cd04513">
    <property type="entry name" value="Glycosylasparaginase"/>
    <property type="match status" value="1"/>
</dbReference>
<feature type="compositionally biased region" description="Polar residues" evidence="14">
    <location>
        <begin position="235"/>
        <end position="257"/>
    </location>
</feature>
<evidence type="ECO:0000313" key="16">
    <source>
        <dbReference type="EMBL" id="CAD5207592.1"/>
    </source>
</evidence>
<evidence type="ECO:0000256" key="2">
    <source>
        <dbReference type="ARBA" id="ARBA00022670"/>
    </source>
</evidence>
<dbReference type="GO" id="GO:0008233">
    <property type="term" value="F:peptidase activity"/>
    <property type="evidence" value="ECO:0007669"/>
    <property type="project" value="UniProtKB-KW"/>
</dbReference>
<evidence type="ECO:0000256" key="6">
    <source>
        <dbReference type="ARBA" id="ARBA00053295"/>
    </source>
</evidence>
<dbReference type="InterPro" id="IPR000246">
    <property type="entry name" value="Peptidase_T2"/>
</dbReference>
<keyword evidence="3" id="KW-0378">Hydrolase</keyword>
<keyword evidence="4" id="KW-0068">Autocatalytic cleavage</keyword>
<name>A0A7I8XHL4_BURXY</name>
<feature type="binding site" evidence="12">
    <location>
        <begin position="464"/>
        <end position="467"/>
    </location>
    <ligand>
        <name>substrate</name>
    </ligand>
</feature>
<dbReference type="GO" id="GO:0005764">
    <property type="term" value="C:lysosome"/>
    <property type="evidence" value="ECO:0007669"/>
    <property type="project" value="TreeGrafter"/>
</dbReference>
<dbReference type="EMBL" id="CAJFDI010000001">
    <property type="protein sequence ID" value="CAD5207592.1"/>
    <property type="molecule type" value="Genomic_DNA"/>
</dbReference>
<comment type="similarity">
    <text evidence="1">Belongs to the Ntn-hydrolase family.</text>
</comment>
<evidence type="ECO:0000256" key="5">
    <source>
        <dbReference type="ARBA" id="ARBA00050421"/>
    </source>
</evidence>